<sequence>MTYATIIWSKGMVGEILYLVKFYGYMVSMVRAQGGRHREERDGFYSGKTTSLSANLITVLDRGQDVVDSIG</sequence>
<keyword evidence="2" id="KW-1185">Reference proteome</keyword>
<dbReference type="Proteomes" id="UP000728032">
    <property type="component" value="Unassembled WGS sequence"/>
</dbReference>
<gene>
    <name evidence="1" type="ORF">ONB1V03_LOCUS11006</name>
</gene>
<evidence type="ECO:0000313" key="2">
    <source>
        <dbReference type="Proteomes" id="UP000728032"/>
    </source>
</evidence>
<dbReference type="AlphaFoldDB" id="A0A7R9QQ70"/>
<proteinExistence type="predicted"/>
<name>A0A7R9QQ70_9ACAR</name>
<organism evidence="1">
    <name type="scientific">Oppiella nova</name>
    <dbReference type="NCBI Taxonomy" id="334625"/>
    <lineage>
        <taxon>Eukaryota</taxon>
        <taxon>Metazoa</taxon>
        <taxon>Ecdysozoa</taxon>
        <taxon>Arthropoda</taxon>
        <taxon>Chelicerata</taxon>
        <taxon>Arachnida</taxon>
        <taxon>Acari</taxon>
        <taxon>Acariformes</taxon>
        <taxon>Sarcoptiformes</taxon>
        <taxon>Oribatida</taxon>
        <taxon>Brachypylina</taxon>
        <taxon>Oppioidea</taxon>
        <taxon>Oppiidae</taxon>
        <taxon>Oppiella</taxon>
    </lineage>
</organism>
<accession>A0A7R9QQ70</accession>
<reference evidence="1" key="1">
    <citation type="submission" date="2020-11" db="EMBL/GenBank/DDBJ databases">
        <authorList>
            <person name="Tran Van P."/>
        </authorList>
    </citation>
    <scope>NUCLEOTIDE SEQUENCE</scope>
</reference>
<dbReference type="EMBL" id="OC922684">
    <property type="protein sequence ID" value="CAD7654359.1"/>
    <property type="molecule type" value="Genomic_DNA"/>
</dbReference>
<protein>
    <submittedName>
        <fullName evidence="1">Uncharacterized protein</fullName>
    </submittedName>
</protein>
<dbReference type="EMBL" id="CAJPVJ010007859">
    <property type="protein sequence ID" value="CAG2171546.1"/>
    <property type="molecule type" value="Genomic_DNA"/>
</dbReference>
<evidence type="ECO:0000313" key="1">
    <source>
        <dbReference type="EMBL" id="CAD7654359.1"/>
    </source>
</evidence>